<proteinExistence type="predicted"/>
<reference evidence="1" key="1">
    <citation type="submission" date="2021-03" db="EMBL/GenBank/DDBJ databases">
        <title>Evolutionary priming and transition to the ectomycorrhizal habit in an iconic lineage of mushroom-forming fungi: is preadaptation a requirement?</title>
        <authorList>
            <consortium name="DOE Joint Genome Institute"/>
            <person name="Looney B.P."/>
            <person name="Miyauchi S."/>
            <person name="Morin E."/>
            <person name="Drula E."/>
            <person name="Courty P.E."/>
            <person name="Chicoki N."/>
            <person name="Fauchery L."/>
            <person name="Kohler A."/>
            <person name="Kuo A."/>
            <person name="LaButti K."/>
            <person name="Pangilinan J."/>
            <person name="Lipzen A."/>
            <person name="Riley R."/>
            <person name="Andreopoulos W."/>
            <person name="He G."/>
            <person name="Johnson J."/>
            <person name="Barry K.W."/>
            <person name="Grigoriev I.V."/>
            <person name="Nagy L."/>
            <person name="Hibbett D."/>
            <person name="Henrissat B."/>
            <person name="Matheny P.B."/>
            <person name="Labbe J."/>
            <person name="Martin A.F."/>
        </authorList>
    </citation>
    <scope>NUCLEOTIDE SEQUENCE</scope>
    <source>
        <strain evidence="1">BPL698</strain>
    </source>
</reference>
<name>A0ACC0TUN1_9AGAM</name>
<keyword evidence="2" id="KW-1185">Reference proteome</keyword>
<dbReference type="EMBL" id="JAGFNK010000574">
    <property type="protein sequence ID" value="KAI9448653.1"/>
    <property type="molecule type" value="Genomic_DNA"/>
</dbReference>
<organism evidence="1 2">
    <name type="scientific">Russula earlei</name>
    <dbReference type="NCBI Taxonomy" id="71964"/>
    <lineage>
        <taxon>Eukaryota</taxon>
        <taxon>Fungi</taxon>
        <taxon>Dikarya</taxon>
        <taxon>Basidiomycota</taxon>
        <taxon>Agaricomycotina</taxon>
        <taxon>Agaricomycetes</taxon>
        <taxon>Russulales</taxon>
        <taxon>Russulaceae</taxon>
        <taxon>Russula</taxon>
    </lineage>
</organism>
<gene>
    <name evidence="1" type="ORF">F5148DRAFT_1292181</name>
</gene>
<comment type="caution">
    <text evidence="1">The sequence shown here is derived from an EMBL/GenBank/DDBJ whole genome shotgun (WGS) entry which is preliminary data.</text>
</comment>
<evidence type="ECO:0000313" key="1">
    <source>
        <dbReference type="EMBL" id="KAI9448653.1"/>
    </source>
</evidence>
<accession>A0ACC0TUN1</accession>
<evidence type="ECO:0000313" key="2">
    <source>
        <dbReference type="Proteomes" id="UP001207468"/>
    </source>
</evidence>
<protein>
    <submittedName>
        <fullName evidence="1">Uncharacterized protein</fullName>
    </submittedName>
</protein>
<dbReference type="Proteomes" id="UP001207468">
    <property type="component" value="Unassembled WGS sequence"/>
</dbReference>
<sequence length="136" mass="15493">MRAAWKRPGGTYESVIHAAVLQRQVITSRNAWRRKVHANAFAGRAHGTGLRKVLKDGKSIPEIFDGPLALVKRASHWVVPVGFGIAYITGFDDYMQFTITSRAEMPNEEFAAEISRRADDLYSLYFQRKVPTKWRL</sequence>